<reference evidence="1 2" key="1">
    <citation type="journal article" date="2015" name="Mol. Plant Microbe Interact.">
        <title>Genome, transcriptome, and functional analyses of Penicillium expansum provide new insights into secondary metabolism and pathogenicity.</title>
        <authorList>
            <person name="Ballester A.R."/>
            <person name="Marcet-Houben M."/>
            <person name="Levin E."/>
            <person name="Sela N."/>
            <person name="Selma-Lazaro C."/>
            <person name="Carmona L."/>
            <person name="Wisniewski M."/>
            <person name="Droby S."/>
            <person name="Gonzalez-Candelas L."/>
            <person name="Gabaldon T."/>
        </authorList>
    </citation>
    <scope>NUCLEOTIDE SEQUENCE [LARGE SCALE GENOMIC DNA]</scope>
    <source>
        <strain evidence="1 2">PHI-1</strain>
    </source>
</reference>
<dbReference type="HOGENOM" id="CLU_3160165_0_0_1"/>
<keyword evidence="2" id="KW-1185">Reference proteome</keyword>
<gene>
    <name evidence="1" type="ORF">PITC_088510</name>
</gene>
<evidence type="ECO:0000313" key="2">
    <source>
        <dbReference type="Proteomes" id="UP000030104"/>
    </source>
</evidence>
<proteinExistence type="predicted"/>
<comment type="caution">
    <text evidence="1">The sequence shown here is derived from an EMBL/GenBank/DDBJ whole genome shotgun (WGS) entry which is preliminary data.</text>
</comment>
<protein>
    <submittedName>
        <fullName evidence="1">Uncharacterized protein</fullName>
    </submittedName>
</protein>
<sequence length="48" mass="5558">MARSFGGRERRYLPKIRMTLRQRDKCTDLVELEGGAKKEVAKVIMDGF</sequence>
<dbReference type="AlphaFoldDB" id="A0A0A2L8Z2"/>
<evidence type="ECO:0000313" key="1">
    <source>
        <dbReference type="EMBL" id="KGO76572.1"/>
    </source>
</evidence>
<name>A0A0A2L8Z2_PENIT</name>
<dbReference type="EMBL" id="JQGA01000243">
    <property type="protein sequence ID" value="KGO76572.1"/>
    <property type="molecule type" value="Genomic_DNA"/>
</dbReference>
<organism evidence="1 2">
    <name type="scientific">Penicillium italicum</name>
    <name type="common">Blue mold</name>
    <dbReference type="NCBI Taxonomy" id="40296"/>
    <lineage>
        <taxon>Eukaryota</taxon>
        <taxon>Fungi</taxon>
        <taxon>Dikarya</taxon>
        <taxon>Ascomycota</taxon>
        <taxon>Pezizomycotina</taxon>
        <taxon>Eurotiomycetes</taxon>
        <taxon>Eurotiomycetidae</taxon>
        <taxon>Eurotiales</taxon>
        <taxon>Aspergillaceae</taxon>
        <taxon>Penicillium</taxon>
    </lineage>
</organism>
<accession>A0A0A2L8Z2</accession>
<dbReference type="Proteomes" id="UP000030104">
    <property type="component" value="Unassembled WGS sequence"/>
</dbReference>